<evidence type="ECO:0000313" key="18">
    <source>
        <dbReference type="Proteomes" id="UP000504635"/>
    </source>
</evidence>
<evidence type="ECO:0000256" key="5">
    <source>
        <dbReference type="ARBA" id="ARBA00022516"/>
    </source>
</evidence>
<keyword evidence="14 16" id="KW-0456">Lyase</keyword>
<organism evidence="18 19">
    <name type="scientific">Sitophilus oryzae</name>
    <name type="common">Rice weevil</name>
    <name type="synonym">Curculio oryzae</name>
    <dbReference type="NCBI Taxonomy" id="7048"/>
    <lineage>
        <taxon>Eukaryota</taxon>
        <taxon>Metazoa</taxon>
        <taxon>Ecdysozoa</taxon>
        <taxon>Arthropoda</taxon>
        <taxon>Hexapoda</taxon>
        <taxon>Insecta</taxon>
        <taxon>Pterygota</taxon>
        <taxon>Neoptera</taxon>
        <taxon>Endopterygota</taxon>
        <taxon>Coleoptera</taxon>
        <taxon>Polyphaga</taxon>
        <taxon>Cucujiformia</taxon>
        <taxon>Curculionidae</taxon>
        <taxon>Dryophthorinae</taxon>
        <taxon>Sitophilus</taxon>
    </lineage>
</organism>
<comment type="function">
    <text evidence="16">Catalyzes the third of the four reactions of the long-chain fatty acids elongation cycle. This endoplasmic reticulum-bound enzymatic process, allows the addition of two carbons to the chain of long- and very long-chain fatty acids/VLCFAs per cycle. This enzyme catalyzes the dehydration of the 3-hydroxyacyl-CoA intermediate into trans-2,3-enoyl-CoA, within each cycle of fatty acid elongation. Thereby, it participates to the production of VLCFAs of different chain lengths that are involved in multiple biological processes as precursors of membrane lipids and lipid mediators.</text>
</comment>
<dbReference type="GO" id="GO:0030497">
    <property type="term" value="P:fatty acid elongation"/>
    <property type="evidence" value="ECO:0007669"/>
    <property type="project" value="TreeGrafter"/>
</dbReference>
<evidence type="ECO:0000256" key="4">
    <source>
        <dbReference type="ARBA" id="ARBA00013122"/>
    </source>
</evidence>
<evidence type="ECO:0000256" key="15">
    <source>
        <dbReference type="ARBA" id="ARBA00025733"/>
    </source>
</evidence>
<keyword evidence="11 16" id="KW-0443">Lipid metabolism</keyword>
<evidence type="ECO:0000256" key="7">
    <source>
        <dbReference type="ARBA" id="ARBA00022824"/>
    </source>
</evidence>
<comment type="catalytic activity">
    <reaction evidence="16">
        <text>a very-long-chain (3R)-3-hydroxyacyl-CoA = a very-long-chain (2E)-enoyl-CoA + H2O</text>
        <dbReference type="Rhea" id="RHEA:45812"/>
        <dbReference type="ChEBI" id="CHEBI:15377"/>
        <dbReference type="ChEBI" id="CHEBI:83728"/>
        <dbReference type="ChEBI" id="CHEBI:85440"/>
        <dbReference type="EC" id="4.2.1.134"/>
    </reaction>
</comment>
<feature type="transmembrane region" description="Helical" evidence="16">
    <location>
        <begin position="251"/>
        <end position="269"/>
    </location>
</feature>
<keyword evidence="12 16" id="KW-0472">Membrane</keyword>
<dbReference type="CDD" id="cd06465">
    <property type="entry name" value="p23_hB-ind1_like"/>
    <property type="match status" value="1"/>
</dbReference>
<dbReference type="RefSeq" id="XP_030752143.1">
    <property type="nucleotide sequence ID" value="XM_030896283.1"/>
</dbReference>
<dbReference type="GO" id="GO:0042761">
    <property type="term" value="P:very long-chain fatty acid biosynthetic process"/>
    <property type="evidence" value="ECO:0007669"/>
    <property type="project" value="TreeGrafter"/>
</dbReference>
<evidence type="ECO:0000256" key="1">
    <source>
        <dbReference type="ARBA" id="ARBA00004477"/>
    </source>
</evidence>
<feature type="transmembrane region" description="Helical" evidence="16">
    <location>
        <begin position="150"/>
        <end position="173"/>
    </location>
</feature>
<keyword evidence="18" id="KW-1185">Reference proteome</keyword>
<evidence type="ECO:0000256" key="13">
    <source>
        <dbReference type="ARBA" id="ARBA00023160"/>
    </source>
</evidence>
<dbReference type="CTD" id="201562"/>
<dbReference type="GO" id="GO:0005789">
    <property type="term" value="C:endoplasmic reticulum membrane"/>
    <property type="evidence" value="ECO:0007669"/>
    <property type="project" value="UniProtKB-SubCell"/>
</dbReference>
<evidence type="ECO:0000259" key="17">
    <source>
        <dbReference type="PROSITE" id="PS51203"/>
    </source>
</evidence>
<evidence type="ECO:0000256" key="2">
    <source>
        <dbReference type="ARBA" id="ARBA00005194"/>
    </source>
</evidence>
<dbReference type="KEGG" id="soy:115879443"/>
<dbReference type="InterPro" id="IPR008978">
    <property type="entry name" value="HSP20-like_chaperone"/>
</dbReference>
<dbReference type="Pfam" id="PF04387">
    <property type="entry name" value="PTPLA"/>
    <property type="match status" value="1"/>
</dbReference>
<evidence type="ECO:0000256" key="3">
    <source>
        <dbReference type="ARBA" id="ARBA00007811"/>
    </source>
</evidence>
<feature type="transmembrane region" description="Helical" evidence="16">
    <location>
        <begin position="220"/>
        <end position="239"/>
    </location>
</feature>
<keyword evidence="10" id="KW-0175">Coiled coil</keyword>
<dbReference type="GO" id="GO:0102158">
    <property type="term" value="F:very-long-chain (3R)-3-hydroxyacyl-CoA dehydratase activity"/>
    <property type="evidence" value="ECO:0007669"/>
    <property type="project" value="UniProtKB-EC"/>
</dbReference>
<keyword evidence="6 16" id="KW-0812">Transmembrane</keyword>
<evidence type="ECO:0000256" key="9">
    <source>
        <dbReference type="ARBA" id="ARBA00022989"/>
    </source>
</evidence>
<dbReference type="Pfam" id="PF04969">
    <property type="entry name" value="CS"/>
    <property type="match status" value="1"/>
</dbReference>
<protein>
    <recommendedName>
        <fullName evidence="4 16">Very-long-chain (3R)-3-hydroxyacyl-CoA dehydratase</fullName>
        <ecNumber evidence="4 16">4.2.1.134</ecNumber>
    </recommendedName>
</protein>
<evidence type="ECO:0000256" key="12">
    <source>
        <dbReference type="ARBA" id="ARBA00023136"/>
    </source>
</evidence>
<dbReference type="GO" id="GO:0030148">
    <property type="term" value="P:sphingolipid biosynthetic process"/>
    <property type="evidence" value="ECO:0007669"/>
    <property type="project" value="TreeGrafter"/>
</dbReference>
<keyword evidence="7 16" id="KW-0256">Endoplasmic reticulum</keyword>
<dbReference type="Proteomes" id="UP000504635">
    <property type="component" value="Unplaced"/>
</dbReference>
<dbReference type="PANTHER" id="PTHR11035:SF35">
    <property type="entry name" value="VERY-LONG-CHAIN (3R)-3-HYDROXYACYL-COA DEHYDRATASE"/>
    <property type="match status" value="1"/>
</dbReference>
<dbReference type="Gene3D" id="2.60.40.790">
    <property type="match status" value="1"/>
</dbReference>
<sequence>MALPSPFVYWAQDKSNIFLKIDLKDAKNSDINIDAQSILFSALGTGAQGTKEYSFSLQFFDKVNPDQKSINIKDSSVNIRLVKEKPAWWSRVLSTPQKPSWLKIDFDKWQSEEDLEEKVNDVRDDYPDIYNMLQKNELGYLKEDFKEVYLVLYNFLMLCGFTYVFFVMVNIAIKSALQINRELEVWSINTHFCHMMCILHMFQCLEIMHPIFGYVKGGPFFPMMQIGGRLLILFGNLQFQPKLQKMPVTTYLFLVWTINDIIRYSYYIVNRADSTRVFIKKYLLPPLKWLRYSAWIILYPFGFTCEAVIIFRNMIYLHSNPRGSITMPNKYNFTFDYLTFLRIYLLLFMTPGMYVLMKHMYNRRLRKLGGKEQFDKIDPFKWKVN</sequence>
<comment type="similarity">
    <text evidence="3 16">Belongs to the very long-chain fatty acids dehydratase HACD family.</text>
</comment>
<dbReference type="PANTHER" id="PTHR11035">
    <property type="entry name" value="VERY-LONG-CHAIN (3R)-3-HYDROXYACYL-COA DEHYDRATASE"/>
    <property type="match status" value="1"/>
</dbReference>
<keyword evidence="5 16" id="KW-0444">Lipid biosynthesis</keyword>
<reference evidence="19" key="1">
    <citation type="submission" date="2025-08" db="UniProtKB">
        <authorList>
            <consortium name="RefSeq"/>
        </authorList>
    </citation>
    <scope>IDENTIFICATION</scope>
    <source>
        <tissue evidence="19">Gonads</tissue>
    </source>
</reference>
<feature type="transmembrane region" description="Helical" evidence="16">
    <location>
        <begin position="289"/>
        <end position="317"/>
    </location>
</feature>
<comment type="subcellular location">
    <subcellularLocation>
        <location evidence="1 16">Endoplasmic reticulum membrane</location>
        <topology evidence="1 16">Multi-pass membrane protein</topology>
    </subcellularLocation>
</comment>
<dbReference type="OrthoDB" id="2157530at2759"/>
<dbReference type="PROSITE" id="PS51203">
    <property type="entry name" value="CS"/>
    <property type="match status" value="1"/>
</dbReference>
<keyword evidence="8 16" id="KW-0276">Fatty acid metabolism</keyword>
<proteinExistence type="inferred from homology"/>
<comment type="similarity">
    <text evidence="15">Belongs to the p23/wos2 family.</text>
</comment>
<dbReference type="AlphaFoldDB" id="A0A6J2XKV1"/>
<evidence type="ECO:0000313" key="19">
    <source>
        <dbReference type="RefSeq" id="XP_030752143.1"/>
    </source>
</evidence>
<dbReference type="SUPFAM" id="SSF49764">
    <property type="entry name" value="HSP20-like chaperones"/>
    <property type="match status" value="1"/>
</dbReference>
<dbReference type="GeneID" id="115879443"/>
<dbReference type="InParanoid" id="A0A6J2XKV1"/>
<evidence type="ECO:0000256" key="14">
    <source>
        <dbReference type="ARBA" id="ARBA00023239"/>
    </source>
</evidence>
<accession>A0A6J2XKV1</accession>
<keyword evidence="13 16" id="KW-0275">Fatty acid biosynthesis</keyword>
<evidence type="ECO:0000256" key="6">
    <source>
        <dbReference type="ARBA" id="ARBA00022692"/>
    </source>
</evidence>
<evidence type="ECO:0000256" key="16">
    <source>
        <dbReference type="RuleBase" id="RU363109"/>
    </source>
</evidence>
<dbReference type="InterPro" id="IPR007052">
    <property type="entry name" value="CS_dom"/>
</dbReference>
<evidence type="ECO:0000256" key="8">
    <source>
        <dbReference type="ARBA" id="ARBA00022832"/>
    </source>
</evidence>
<dbReference type="FunCoup" id="A0A6J2XKV1">
    <property type="interactions" value="806"/>
</dbReference>
<keyword evidence="9 16" id="KW-1133">Transmembrane helix</keyword>
<dbReference type="UniPathway" id="UPA00094"/>
<dbReference type="InterPro" id="IPR007482">
    <property type="entry name" value="Tyr_Pase-like_PTPLA"/>
</dbReference>
<gene>
    <name evidence="19" type="primary">LOC115879443</name>
</gene>
<dbReference type="FunFam" id="2.60.40.790:FF:000013">
    <property type="entry name" value="Very-long-chain (3R)-3-hydroxyacyl-CoA dehydratase"/>
    <property type="match status" value="1"/>
</dbReference>
<feature type="transmembrane region" description="Helical" evidence="16">
    <location>
        <begin position="337"/>
        <end position="357"/>
    </location>
</feature>
<comment type="pathway">
    <text evidence="2 16">Lipid metabolism; fatty acid biosynthesis.</text>
</comment>
<feature type="domain" description="CS" evidence="17">
    <location>
        <begin position="3"/>
        <end position="93"/>
    </location>
</feature>
<name>A0A6J2XKV1_SITOR</name>
<evidence type="ECO:0000256" key="10">
    <source>
        <dbReference type="ARBA" id="ARBA00023054"/>
    </source>
</evidence>
<evidence type="ECO:0000256" key="11">
    <source>
        <dbReference type="ARBA" id="ARBA00023098"/>
    </source>
</evidence>
<dbReference type="EC" id="4.2.1.134" evidence="4 16"/>